<evidence type="ECO:0000313" key="11">
    <source>
        <dbReference type="Proteomes" id="UP001245561"/>
    </source>
</evidence>
<evidence type="ECO:0000313" key="12">
    <source>
        <dbReference type="Proteomes" id="UP001256547"/>
    </source>
</evidence>
<organism evidence="10 11">
    <name type="scientific">Enterococcus dongliensis</name>
    <dbReference type="NCBI Taxonomy" id="2559925"/>
    <lineage>
        <taxon>Bacteria</taxon>
        <taxon>Bacillati</taxon>
        <taxon>Bacillota</taxon>
        <taxon>Bacilli</taxon>
        <taxon>Lactobacillales</taxon>
        <taxon>Enterococcaceae</taxon>
        <taxon>Enterococcus</taxon>
    </lineage>
</organism>
<feature type="transmembrane region" description="Helical" evidence="7">
    <location>
        <begin position="99"/>
        <end position="125"/>
    </location>
</feature>
<dbReference type="Gene3D" id="1.10.3720.10">
    <property type="entry name" value="MetI-like"/>
    <property type="match status" value="1"/>
</dbReference>
<evidence type="ECO:0000256" key="1">
    <source>
        <dbReference type="ARBA" id="ARBA00004651"/>
    </source>
</evidence>
<keyword evidence="4 7" id="KW-0812">Transmembrane</keyword>
<dbReference type="EMBL" id="JARPYT010000002">
    <property type="protein sequence ID" value="MDT2636166.1"/>
    <property type="molecule type" value="Genomic_DNA"/>
</dbReference>
<keyword evidence="5 7" id="KW-1133">Transmembrane helix</keyword>
<dbReference type="InterPro" id="IPR035906">
    <property type="entry name" value="MetI-like_sf"/>
</dbReference>
<dbReference type="SUPFAM" id="SSF161098">
    <property type="entry name" value="MetI-like"/>
    <property type="match status" value="1"/>
</dbReference>
<proteinExistence type="inferred from homology"/>
<evidence type="ECO:0000259" key="8">
    <source>
        <dbReference type="PROSITE" id="PS50928"/>
    </source>
</evidence>
<evidence type="ECO:0000256" key="3">
    <source>
        <dbReference type="ARBA" id="ARBA00022475"/>
    </source>
</evidence>
<comment type="subcellular location">
    <subcellularLocation>
        <location evidence="1 7">Cell membrane</location>
        <topology evidence="1 7">Multi-pass membrane protein</topology>
    </subcellularLocation>
</comment>
<name>A0AAW8TKA4_9ENTE</name>
<keyword evidence="3" id="KW-1003">Cell membrane</keyword>
<evidence type="ECO:0000256" key="5">
    <source>
        <dbReference type="ARBA" id="ARBA00022989"/>
    </source>
</evidence>
<dbReference type="RefSeq" id="WP_137604330.1">
    <property type="nucleotide sequence ID" value="NZ_JARPYR010000039.1"/>
</dbReference>
<evidence type="ECO:0000256" key="6">
    <source>
        <dbReference type="ARBA" id="ARBA00023136"/>
    </source>
</evidence>
<feature type="transmembrane region" description="Helical" evidence="7">
    <location>
        <begin position="214"/>
        <end position="231"/>
    </location>
</feature>
<keyword evidence="2 7" id="KW-0813">Transport</keyword>
<evidence type="ECO:0000256" key="2">
    <source>
        <dbReference type="ARBA" id="ARBA00022448"/>
    </source>
</evidence>
<dbReference type="CDD" id="cd06261">
    <property type="entry name" value="TM_PBP2"/>
    <property type="match status" value="1"/>
</dbReference>
<evidence type="ECO:0000256" key="7">
    <source>
        <dbReference type="RuleBase" id="RU363032"/>
    </source>
</evidence>
<dbReference type="PROSITE" id="PS50928">
    <property type="entry name" value="ABC_TM1"/>
    <property type="match status" value="1"/>
</dbReference>
<comment type="similarity">
    <text evidence="7">Belongs to the binding-protein-dependent transport system permease family.</text>
</comment>
<evidence type="ECO:0000256" key="4">
    <source>
        <dbReference type="ARBA" id="ARBA00022692"/>
    </source>
</evidence>
<dbReference type="EMBL" id="JARPYR010000039">
    <property type="protein sequence ID" value="MDT2597897.1"/>
    <property type="molecule type" value="Genomic_DNA"/>
</dbReference>
<keyword evidence="6 7" id="KW-0472">Membrane</keyword>
<accession>A0AAW8TKA4</accession>
<dbReference type="Proteomes" id="UP001256547">
    <property type="component" value="Unassembled WGS sequence"/>
</dbReference>
<dbReference type="FunFam" id="1.10.3720.10:FF:000003">
    <property type="entry name" value="Aliphatic sulfonate ABC transporter permease"/>
    <property type="match status" value="1"/>
</dbReference>
<sequence>MTITVLLGSWIVATNLRIVPAVLLPSLDKISQTFIDLNRSGYGGTLLYVHYWITMRRLFVAILFAVLIGIPLGLLSGYVRWINAIVDPLIQFIRPIPPLAYYTLLILWLGIGESSKIMLLFWAALPPIYISCFDAVQRIDSEYLQSAASLGANRHQIFFNIVFPASLPDIFTGLRSAVGVAYTTIVSAEMIASSSGVGWMIIDSSHYLKSDVMFAGIILLGITGVLIDWLLREMACRIVHWRGKKEC</sequence>
<protein>
    <submittedName>
        <fullName evidence="10">ABC transporter permease</fullName>
    </submittedName>
</protein>
<comment type="caution">
    <text evidence="10">The sequence shown here is derived from an EMBL/GenBank/DDBJ whole genome shotgun (WGS) entry which is preliminary data.</text>
</comment>
<gene>
    <name evidence="10" type="ORF">P7D36_01390</name>
    <name evidence="9" type="ORF">P7D39_12900</name>
</gene>
<feature type="transmembrane region" description="Helical" evidence="7">
    <location>
        <begin position="180"/>
        <end position="202"/>
    </location>
</feature>
<dbReference type="PANTHER" id="PTHR30151">
    <property type="entry name" value="ALKANE SULFONATE ABC TRANSPORTER-RELATED, MEMBRANE SUBUNIT"/>
    <property type="match status" value="1"/>
</dbReference>
<dbReference type="PANTHER" id="PTHR30151:SF0">
    <property type="entry name" value="ABC TRANSPORTER PERMEASE PROTEIN MJ0413-RELATED"/>
    <property type="match status" value="1"/>
</dbReference>
<reference evidence="10 12" key="1">
    <citation type="submission" date="2023-03" db="EMBL/GenBank/DDBJ databases">
        <authorList>
            <person name="Shen W."/>
            <person name="Cai J."/>
        </authorList>
    </citation>
    <scope>NUCLEOTIDE SEQUENCE</scope>
    <source>
        <strain evidence="10">P55-2</strain>
        <strain evidence="9 12">P72-2</strain>
    </source>
</reference>
<dbReference type="InterPro" id="IPR000515">
    <property type="entry name" value="MetI-like"/>
</dbReference>
<evidence type="ECO:0000313" key="10">
    <source>
        <dbReference type="EMBL" id="MDT2636166.1"/>
    </source>
</evidence>
<keyword evidence="12" id="KW-1185">Reference proteome</keyword>
<dbReference type="AlphaFoldDB" id="A0AAW8TKA4"/>
<dbReference type="Proteomes" id="UP001245561">
    <property type="component" value="Unassembled WGS sequence"/>
</dbReference>
<dbReference type="Pfam" id="PF00528">
    <property type="entry name" value="BPD_transp_1"/>
    <property type="match status" value="1"/>
</dbReference>
<dbReference type="GO" id="GO:0042918">
    <property type="term" value="P:alkanesulfonate transmembrane transport"/>
    <property type="evidence" value="ECO:0007669"/>
    <property type="project" value="UniProtKB-ARBA"/>
</dbReference>
<evidence type="ECO:0000313" key="9">
    <source>
        <dbReference type="EMBL" id="MDT2597897.1"/>
    </source>
</evidence>
<dbReference type="GO" id="GO:0005886">
    <property type="term" value="C:plasma membrane"/>
    <property type="evidence" value="ECO:0007669"/>
    <property type="project" value="UniProtKB-SubCell"/>
</dbReference>
<feature type="domain" description="ABC transmembrane type-1" evidence="8">
    <location>
        <begin position="51"/>
        <end position="231"/>
    </location>
</feature>
<feature type="transmembrane region" description="Helical" evidence="7">
    <location>
        <begin position="58"/>
        <end position="79"/>
    </location>
</feature>